<dbReference type="InterPro" id="IPR006612">
    <property type="entry name" value="THAP_Znf"/>
</dbReference>
<dbReference type="InterPro" id="IPR048366">
    <property type="entry name" value="TNP-like_GBD"/>
</dbReference>
<evidence type="ECO:0000256" key="4">
    <source>
        <dbReference type="ARBA" id="ARBA00023125"/>
    </source>
</evidence>
<dbReference type="InterPro" id="IPR048367">
    <property type="entry name" value="TNP-like_RNaseH_C"/>
</dbReference>
<dbReference type="GO" id="GO:0003677">
    <property type="term" value="F:DNA binding"/>
    <property type="evidence" value="ECO:0007669"/>
    <property type="project" value="UniProtKB-UniRule"/>
</dbReference>
<keyword evidence="4 5" id="KW-0238">DNA-binding</keyword>
<dbReference type="InterPro" id="IPR048365">
    <property type="entry name" value="TNP-like_RNaseH_N"/>
</dbReference>
<evidence type="ECO:0000256" key="5">
    <source>
        <dbReference type="PROSITE-ProRule" id="PRU00309"/>
    </source>
</evidence>
<evidence type="ECO:0000256" key="6">
    <source>
        <dbReference type="SAM" id="MobiDB-lite"/>
    </source>
</evidence>
<dbReference type="Pfam" id="PF21787">
    <property type="entry name" value="TNP-like_RNaseH_N"/>
    <property type="match status" value="1"/>
</dbReference>
<sequence>MWGEEVSVRLQEWARNIKRGDKVLDKTCVVCSRHFDDRYIQRTFKHVINGEDVEFDRERPSLTPDAVPTIFPDGPAYLTKPVPRKRKERNIADCTAPPAKRKAPNEPATSQACDDAAAGEETAQAPHPFHSITPPSALCSKICLPSNPEALCFAWHYNTVPGDVCVLKHVVFSSSKEVGAAGGYLCSTYCRGINVEEHYVSTETDALASLKRADDLLLCCGCEIEPAAGTKCVRFGSGCFSPKCLVTTQDGKACLRCKYLRRLIQNQRNRLKKKRRGTFKQRISRKSVQLFRAKKKLAKAQRSIEELRAVNNGIARAALEKKLSGLPVKQRIAVKTCFQAATRKSTRGMSHEIMALPSKSCLDKHMKGFKSAFGFNSKVISALQEKTKEMDEFSRHGGLVFDELKLSENINVKASGELTGFVDLGPFTDDRNKTEASDHGFVVMFQPFQGKWTQILGVFASKGNVKASVLSKILLEATILAENAGLFVDYWTSDDATWNRALWKLFGIKGLQIPDGHVHVDVVREAWIKDSKSLTLKVTPHITESHVQPKAFEKMRVNLAFQIFSEEVLKRIFLFKDHLVKTFKITQSTEKFIQTMERLIFLMTARIPSKGLRCGSASARFLEDFLPFLREWEEHAAKHGGGFLSESTALGLRVTIQSTLSLLSYVTSTLKYTYLLTANLSQDKMENVFGVVRQAFGSNDHPSPEQFLVVVNNMAFYSLARPPKGGNSPPELITALLEPSDVPEQKGARVTALVDSLLDEGNLPHAEEVLEKHASLLDHDGMVEEKSDSRLIFYIAGYVVRKSLKKFPCPDCASCLCIMPLQAESNCNATLTNQFNHGGLLYPSDALEKLIIKLENAFTVFFSRNKLHAESLVSFLLFLQGHELEKVGCIEHGRKLTTAIIKFYALTRLHFFTKATNKSLSSKREKQKLLKMRWCQ</sequence>
<evidence type="ECO:0000259" key="7">
    <source>
        <dbReference type="PROSITE" id="PS50950"/>
    </source>
</evidence>
<reference evidence="8" key="1">
    <citation type="journal article" date="2020" name="Cell">
        <title>Large-Scale Comparative Analyses of Tick Genomes Elucidate Their Genetic Diversity and Vector Capacities.</title>
        <authorList>
            <consortium name="Tick Genome and Microbiome Consortium (TIGMIC)"/>
            <person name="Jia N."/>
            <person name="Wang J."/>
            <person name="Shi W."/>
            <person name="Du L."/>
            <person name="Sun Y."/>
            <person name="Zhan W."/>
            <person name="Jiang J.F."/>
            <person name="Wang Q."/>
            <person name="Zhang B."/>
            <person name="Ji P."/>
            <person name="Bell-Sakyi L."/>
            <person name="Cui X.M."/>
            <person name="Yuan T.T."/>
            <person name="Jiang B.G."/>
            <person name="Yang W.F."/>
            <person name="Lam T.T."/>
            <person name="Chang Q.C."/>
            <person name="Ding S.J."/>
            <person name="Wang X.J."/>
            <person name="Zhu J.G."/>
            <person name="Ruan X.D."/>
            <person name="Zhao L."/>
            <person name="Wei J.T."/>
            <person name="Ye R.Z."/>
            <person name="Que T.C."/>
            <person name="Du C.H."/>
            <person name="Zhou Y.H."/>
            <person name="Cheng J.X."/>
            <person name="Dai P.F."/>
            <person name="Guo W.B."/>
            <person name="Han X.H."/>
            <person name="Huang E.J."/>
            <person name="Li L.F."/>
            <person name="Wei W."/>
            <person name="Gao Y.C."/>
            <person name="Liu J.Z."/>
            <person name="Shao H.Z."/>
            <person name="Wang X."/>
            <person name="Wang C.C."/>
            <person name="Yang T.C."/>
            <person name="Huo Q.B."/>
            <person name="Li W."/>
            <person name="Chen H.Y."/>
            <person name="Chen S.E."/>
            <person name="Zhou L.G."/>
            <person name="Ni X.B."/>
            <person name="Tian J.H."/>
            <person name="Sheng Y."/>
            <person name="Liu T."/>
            <person name="Pan Y.S."/>
            <person name="Xia L.Y."/>
            <person name="Li J."/>
            <person name="Zhao F."/>
            <person name="Cao W.C."/>
        </authorList>
    </citation>
    <scope>NUCLEOTIDE SEQUENCE</scope>
    <source>
        <strain evidence="8">Rmic-2018</strain>
    </source>
</reference>
<dbReference type="SUPFAM" id="SSF57716">
    <property type="entry name" value="Glucocorticoid receptor-like (DNA-binding domain)"/>
    <property type="match status" value="1"/>
</dbReference>
<dbReference type="EMBL" id="JABSTU010000002">
    <property type="protein sequence ID" value="KAH8037139.1"/>
    <property type="molecule type" value="Genomic_DNA"/>
</dbReference>
<organism evidence="8 9">
    <name type="scientific">Rhipicephalus microplus</name>
    <name type="common">Cattle tick</name>
    <name type="synonym">Boophilus microplus</name>
    <dbReference type="NCBI Taxonomy" id="6941"/>
    <lineage>
        <taxon>Eukaryota</taxon>
        <taxon>Metazoa</taxon>
        <taxon>Ecdysozoa</taxon>
        <taxon>Arthropoda</taxon>
        <taxon>Chelicerata</taxon>
        <taxon>Arachnida</taxon>
        <taxon>Acari</taxon>
        <taxon>Parasitiformes</taxon>
        <taxon>Ixodida</taxon>
        <taxon>Ixodoidea</taxon>
        <taxon>Ixodidae</taxon>
        <taxon>Rhipicephalinae</taxon>
        <taxon>Rhipicephalus</taxon>
        <taxon>Boophilus</taxon>
    </lineage>
</organism>
<keyword evidence="9" id="KW-1185">Reference proteome</keyword>
<dbReference type="AlphaFoldDB" id="A0A9J6ERJ4"/>
<evidence type="ECO:0000256" key="3">
    <source>
        <dbReference type="ARBA" id="ARBA00022833"/>
    </source>
</evidence>
<protein>
    <recommendedName>
        <fullName evidence="7">THAP-type domain-containing protein</fullName>
    </recommendedName>
</protein>
<name>A0A9J6ERJ4_RHIMP</name>
<evidence type="ECO:0000256" key="2">
    <source>
        <dbReference type="ARBA" id="ARBA00022771"/>
    </source>
</evidence>
<keyword evidence="1" id="KW-0479">Metal-binding</keyword>
<dbReference type="PANTHER" id="PTHR47577">
    <property type="entry name" value="THAP DOMAIN-CONTAINING PROTEIN 6"/>
    <property type="match status" value="1"/>
</dbReference>
<dbReference type="Pfam" id="PF05485">
    <property type="entry name" value="THAP"/>
    <property type="match status" value="1"/>
</dbReference>
<dbReference type="Proteomes" id="UP000821866">
    <property type="component" value="Chromosome 10"/>
</dbReference>
<feature type="domain" description="THAP-type" evidence="7">
    <location>
        <begin position="1"/>
        <end position="71"/>
    </location>
</feature>
<feature type="region of interest" description="Disordered" evidence="6">
    <location>
        <begin position="88"/>
        <end position="120"/>
    </location>
</feature>
<proteinExistence type="predicted"/>
<comment type="caution">
    <text evidence="8">The sequence shown here is derived from an EMBL/GenBank/DDBJ whole genome shotgun (WGS) entry which is preliminary data.</text>
</comment>
<evidence type="ECO:0000313" key="9">
    <source>
        <dbReference type="Proteomes" id="UP000821866"/>
    </source>
</evidence>
<keyword evidence="3" id="KW-0862">Zinc</keyword>
<gene>
    <name evidence="8" type="ORF">HPB51_008821</name>
</gene>
<dbReference type="Pfam" id="PF21789">
    <property type="entry name" value="TNP-like_RNaseH_C"/>
    <property type="match status" value="1"/>
</dbReference>
<dbReference type="Pfam" id="PF21788">
    <property type="entry name" value="TNP-like_GBD"/>
    <property type="match status" value="1"/>
</dbReference>
<dbReference type="VEuPathDB" id="VectorBase:LOC119172935"/>
<dbReference type="GO" id="GO:0008270">
    <property type="term" value="F:zinc ion binding"/>
    <property type="evidence" value="ECO:0007669"/>
    <property type="project" value="UniProtKB-KW"/>
</dbReference>
<keyword evidence="2 5" id="KW-0863">Zinc-finger</keyword>
<dbReference type="PROSITE" id="PS50950">
    <property type="entry name" value="ZF_THAP"/>
    <property type="match status" value="1"/>
</dbReference>
<evidence type="ECO:0000313" key="8">
    <source>
        <dbReference type="EMBL" id="KAH8037139.1"/>
    </source>
</evidence>
<accession>A0A9J6ERJ4</accession>
<dbReference type="PANTHER" id="PTHR47577:SF2">
    <property type="entry name" value="THAP DOMAIN CONTAINING 9"/>
    <property type="match status" value="1"/>
</dbReference>
<evidence type="ECO:0000256" key="1">
    <source>
        <dbReference type="ARBA" id="ARBA00022723"/>
    </source>
</evidence>
<reference evidence="8" key="2">
    <citation type="submission" date="2021-09" db="EMBL/GenBank/DDBJ databases">
        <authorList>
            <person name="Jia N."/>
            <person name="Wang J."/>
            <person name="Shi W."/>
            <person name="Du L."/>
            <person name="Sun Y."/>
            <person name="Zhan W."/>
            <person name="Jiang J."/>
            <person name="Wang Q."/>
            <person name="Zhang B."/>
            <person name="Ji P."/>
            <person name="Sakyi L.B."/>
            <person name="Cui X."/>
            <person name="Yuan T."/>
            <person name="Jiang B."/>
            <person name="Yang W."/>
            <person name="Lam T.T.-Y."/>
            <person name="Chang Q."/>
            <person name="Ding S."/>
            <person name="Wang X."/>
            <person name="Zhu J."/>
            <person name="Ruan X."/>
            <person name="Zhao L."/>
            <person name="Wei J."/>
            <person name="Que T."/>
            <person name="Du C."/>
            <person name="Cheng J."/>
            <person name="Dai P."/>
            <person name="Han X."/>
            <person name="Huang E."/>
            <person name="Gao Y."/>
            <person name="Liu J."/>
            <person name="Shao H."/>
            <person name="Ye R."/>
            <person name="Li L."/>
            <person name="Wei W."/>
            <person name="Wang X."/>
            <person name="Wang C."/>
            <person name="Huo Q."/>
            <person name="Li W."/>
            <person name="Guo W."/>
            <person name="Chen H."/>
            <person name="Chen S."/>
            <person name="Zhou L."/>
            <person name="Zhou L."/>
            <person name="Ni X."/>
            <person name="Tian J."/>
            <person name="Zhou Y."/>
            <person name="Sheng Y."/>
            <person name="Liu T."/>
            <person name="Pan Y."/>
            <person name="Xia L."/>
            <person name="Li J."/>
            <person name="Zhao F."/>
            <person name="Cao W."/>
        </authorList>
    </citation>
    <scope>NUCLEOTIDE SEQUENCE</scope>
    <source>
        <strain evidence="8">Rmic-2018</strain>
        <tissue evidence="8">Larvae</tissue>
    </source>
</reference>